<dbReference type="OrthoDB" id="182374at2157"/>
<protein>
    <submittedName>
        <fullName evidence="4">CheC, inhibitor of MCP methylation</fullName>
    </submittedName>
</protein>
<dbReference type="PANTHER" id="PTHR43693:SF1">
    <property type="entry name" value="PROTEIN PHOSPHATASE CHEZ"/>
    <property type="match status" value="1"/>
</dbReference>
<feature type="domain" description="CheC-like protein" evidence="3">
    <location>
        <begin position="6"/>
        <end position="42"/>
    </location>
</feature>
<dbReference type="InterPro" id="IPR028976">
    <property type="entry name" value="CheC-like_sf"/>
</dbReference>
<dbReference type="PANTHER" id="PTHR43693">
    <property type="entry name" value="PROTEIN PHOSPHATASE CHEZ"/>
    <property type="match status" value="1"/>
</dbReference>
<dbReference type="KEGG" id="mpl:Mpal_1855"/>
<keyword evidence="5" id="KW-1185">Reference proteome</keyword>
<evidence type="ECO:0000256" key="1">
    <source>
        <dbReference type="ARBA" id="ARBA00022500"/>
    </source>
</evidence>
<dbReference type="SUPFAM" id="SSF103039">
    <property type="entry name" value="CheC-like"/>
    <property type="match status" value="1"/>
</dbReference>
<dbReference type="GO" id="GO:0006935">
    <property type="term" value="P:chemotaxis"/>
    <property type="evidence" value="ECO:0007669"/>
    <property type="project" value="UniProtKB-KW"/>
</dbReference>
<name>B8GK89_METPE</name>
<feature type="domain" description="CheC-like protein" evidence="3">
    <location>
        <begin position="104"/>
        <end position="139"/>
    </location>
</feature>
<accession>B8GK89</accession>
<dbReference type="HOGENOM" id="CLU_087860_2_2_2"/>
<dbReference type="Gene3D" id="3.40.1550.10">
    <property type="entry name" value="CheC-like"/>
    <property type="match status" value="1"/>
</dbReference>
<proteinExistence type="predicted"/>
<dbReference type="Proteomes" id="UP000002457">
    <property type="component" value="Chromosome"/>
</dbReference>
<evidence type="ECO:0000256" key="2">
    <source>
        <dbReference type="ARBA" id="ARBA00022801"/>
    </source>
</evidence>
<keyword evidence="2" id="KW-0378">Hydrolase</keyword>
<dbReference type="InterPro" id="IPR050992">
    <property type="entry name" value="CheZ_family_phosphatases"/>
</dbReference>
<dbReference type="GO" id="GO:0016787">
    <property type="term" value="F:hydrolase activity"/>
    <property type="evidence" value="ECO:0007669"/>
    <property type="project" value="UniProtKB-KW"/>
</dbReference>
<gene>
    <name evidence="4" type="ordered locus">Mpal_1855</name>
</gene>
<dbReference type="EMBL" id="CP001338">
    <property type="protein sequence ID" value="ACL17160.1"/>
    <property type="molecule type" value="Genomic_DNA"/>
</dbReference>
<keyword evidence="1" id="KW-0145">Chemotaxis</keyword>
<dbReference type="InterPro" id="IPR007597">
    <property type="entry name" value="CheC"/>
</dbReference>
<dbReference type="Pfam" id="PF04509">
    <property type="entry name" value="CheC"/>
    <property type="match status" value="2"/>
</dbReference>
<dbReference type="eggNOG" id="arCOG02381">
    <property type="taxonomic scope" value="Archaea"/>
</dbReference>
<evidence type="ECO:0000313" key="4">
    <source>
        <dbReference type="EMBL" id="ACL17160.1"/>
    </source>
</evidence>
<dbReference type="RefSeq" id="WP_012618479.1">
    <property type="nucleotide sequence ID" value="NC_011832.1"/>
</dbReference>
<organism evidence="4 5">
    <name type="scientific">Methanosphaerula palustris (strain ATCC BAA-1556 / DSM 19958 / E1-9c)</name>
    <dbReference type="NCBI Taxonomy" id="521011"/>
    <lineage>
        <taxon>Archaea</taxon>
        <taxon>Methanobacteriati</taxon>
        <taxon>Methanobacteriota</taxon>
        <taxon>Stenosarchaea group</taxon>
        <taxon>Methanomicrobia</taxon>
        <taxon>Methanomicrobiales</taxon>
        <taxon>Methanoregulaceae</taxon>
        <taxon>Methanosphaerula</taxon>
    </lineage>
</organism>
<dbReference type="GeneID" id="7272672"/>
<sequence length="204" mass="22420">MLLTDIQLDAIRELGNIGAAHAATTLSQMLMSQIEMSVPEIKVVDIGNICDHIGDEYVAMVVFSLQGELEPGGYIVLLVPRESALRLTNTMLGMTDMEREIDEMDRSALLEIGNIMISAFLDGTAELLGIVMMPSPPALAIDMAHAGIESILSQMDADVNEVILFKTELHSEEHRIKSDILFMPDTRTLNDILRLLQELVGSVQ</sequence>
<dbReference type="AlphaFoldDB" id="B8GK89"/>
<evidence type="ECO:0000313" key="5">
    <source>
        <dbReference type="Proteomes" id="UP000002457"/>
    </source>
</evidence>
<dbReference type="STRING" id="521011.Mpal_1855"/>
<reference evidence="4 5" key="1">
    <citation type="journal article" date="2015" name="Genome Announc.">
        <title>Complete Genome Sequence of Methanosphaerula palustris E1-9CT, a Hydrogenotrophic Methanogen Isolated from a Minerotrophic Fen Peatland.</title>
        <authorList>
            <person name="Cadillo-Quiroz H."/>
            <person name="Browne P."/>
            <person name="Kyrpides N."/>
            <person name="Woyke T."/>
            <person name="Goodwin L."/>
            <person name="Detter C."/>
            <person name="Yavitt J.B."/>
            <person name="Zinder S.H."/>
        </authorList>
    </citation>
    <scope>NUCLEOTIDE SEQUENCE [LARGE SCALE GENOMIC DNA]</scope>
    <source>
        <strain evidence="5">ATCC BAA-1556 / DSM 19958 / E1-9c</strain>
    </source>
</reference>
<evidence type="ECO:0000259" key="3">
    <source>
        <dbReference type="Pfam" id="PF04509"/>
    </source>
</evidence>
<dbReference type="CDD" id="cd17909">
    <property type="entry name" value="CheC_ClassI"/>
    <property type="match status" value="1"/>
</dbReference>